<dbReference type="EMBL" id="BLAE01000031">
    <property type="protein sequence ID" value="GES11603.1"/>
    <property type="molecule type" value="Genomic_DNA"/>
</dbReference>
<keyword evidence="1" id="KW-0805">Transcription regulation</keyword>
<proteinExistence type="predicted"/>
<keyword evidence="2" id="KW-0804">Transcription</keyword>
<keyword evidence="3" id="KW-1133">Transmembrane helix</keyword>
<name>A0A5M3WYT2_9ACTN</name>
<sequence>MTEWHVDDELATRYSGGALGGTAAASVEAHLLACERCRGSVATAVPEERLRKMWGEIAEAVDAPVPGPFERLLRLVGINEPTARLLAAAYSLRLPWLAANAVALLFAVLAAGIDDRWGLLWFLAVAPVLPVAGVALAFGRGADPAYEIGLAAPYSAFRLMLARAAAVLVTSAGPAFAAGFALLGRDWAVVAWLLPALALTALTLVLSSRFEPAPSGAVLSLLWLAGVAAFAVRDEPLAMFGTAGQVTALTVVLVSAALLFLRRDRYQSEDSR</sequence>
<gene>
    <name evidence="4" type="ORF">Amac_052000</name>
</gene>
<feature type="transmembrane region" description="Helical" evidence="3">
    <location>
        <begin position="94"/>
        <end position="113"/>
    </location>
</feature>
<protein>
    <recommendedName>
        <fullName evidence="6">Zinc-finger domain-containing protein</fullName>
    </recommendedName>
</protein>
<keyword evidence="5" id="KW-1185">Reference proteome</keyword>
<evidence type="ECO:0000313" key="5">
    <source>
        <dbReference type="Proteomes" id="UP000331127"/>
    </source>
</evidence>
<keyword evidence="3" id="KW-0472">Membrane</keyword>
<dbReference type="Gene3D" id="1.10.10.1320">
    <property type="entry name" value="Anti-sigma factor, zinc-finger domain"/>
    <property type="match status" value="1"/>
</dbReference>
<dbReference type="Proteomes" id="UP000331127">
    <property type="component" value="Unassembled WGS sequence"/>
</dbReference>
<keyword evidence="3" id="KW-0812">Transmembrane</keyword>
<evidence type="ECO:0000256" key="2">
    <source>
        <dbReference type="ARBA" id="ARBA00023163"/>
    </source>
</evidence>
<feature type="transmembrane region" description="Helical" evidence="3">
    <location>
        <begin position="213"/>
        <end position="232"/>
    </location>
</feature>
<dbReference type="AlphaFoldDB" id="A0A5M3WYT2"/>
<evidence type="ECO:0008006" key="6">
    <source>
        <dbReference type="Google" id="ProtNLM"/>
    </source>
</evidence>
<reference evidence="4 5" key="1">
    <citation type="submission" date="2019-10" db="EMBL/GenBank/DDBJ databases">
        <title>Whole genome shotgun sequence of Acrocarpospora macrocephala NBRC 16266.</title>
        <authorList>
            <person name="Ichikawa N."/>
            <person name="Kimura A."/>
            <person name="Kitahashi Y."/>
            <person name="Komaki H."/>
            <person name="Oguchi A."/>
        </authorList>
    </citation>
    <scope>NUCLEOTIDE SEQUENCE [LARGE SCALE GENOMIC DNA]</scope>
    <source>
        <strain evidence="4 5">NBRC 16266</strain>
    </source>
</reference>
<accession>A0A5M3WYT2</accession>
<feature type="transmembrane region" description="Helical" evidence="3">
    <location>
        <begin position="189"/>
        <end position="206"/>
    </location>
</feature>
<feature type="transmembrane region" description="Helical" evidence="3">
    <location>
        <begin position="160"/>
        <end position="183"/>
    </location>
</feature>
<evidence type="ECO:0000256" key="1">
    <source>
        <dbReference type="ARBA" id="ARBA00023015"/>
    </source>
</evidence>
<feature type="transmembrane region" description="Helical" evidence="3">
    <location>
        <begin position="238"/>
        <end position="261"/>
    </location>
</feature>
<evidence type="ECO:0000313" key="4">
    <source>
        <dbReference type="EMBL" id="GES11603.1"/>
    </source>
</evidence>
<feature type="transmembrane region" description="Helical" evidence="3">
    <location>
        <begin position="119"/>
        <end position="139"/>
    </location>
</feature>
<dbReference type="RefSeq" id="WP_155356967.1">
    <property type="nucleotide sequence ID" value="NZ_BAAAHL010000001.1"/>
</dbReference>
<dbReference type="InterPro" id="IPR041916">
    <property type="entry name" value="Anti_sigma_zinc_sf"/>
</dbReference>
<dbReference type="OrthoDB" id="3822520at2"/>
<organism evidence="4 5">
    <name type="scientific">Acrocarpospora macrocephala</name>
    <dbReference type="NCBI Taxonomy" id="150177"/>
    <lineage>
        <taxon>Bacteria</taxon>
        <taxon>Bacillati</taxon>
        <taxon>Actinomycetota</taxon>
        <taxon>Actinomycetes</taxon>
        <taxon>Streptosporangiales</taxon>
        <taxon>Streptosporangiaceae</taxon>
        <taxon>Acrocarpospora</taxon>
    </lineage>
</organism>
<evidence type="ECO:0000256" key="3">
    <source>
        <dbReference type="SAM" id="Phobius"/>
    </source>
</evidence>
<comment type="caution">
    <text evidence="4">The sequence shown here is derived from an EMBL/GenBank/DDBJ whole genome shotgun (WGS) entry which is preliminary data.</text>
</comment>